<dbReference type="EMBL" id="JARXVH010000002">
    <property type="protein sequence ID" value="MDH6213820.1"/>
    <property type="molecule type" value="Genomic_DNA"/>
</dbReference>
<comment type="caution">
    <text evidence="1">The sequence shown here is derived from an EMBL/GenBank/DDBJ whole genome shotgun (WGS) entry which is preliminary data.</text>
</comment>
<evidence type="ECO:0000313" key="1">
    <source>
        <dbReference type="EMBL" id="MDH6213820.1"/>
    </source>
</evidence>
<name>A0ABT6LD20_9ACTN</name>
<evidence type="ECO:0000313" key="2">
    <source>
        <dbReference type="Proteomes" id="UP001160499"/>
    </source>
</evidence>
<protein>
    <recommendedName>
        <fullName evidence="3">Lipoprotein</fullName>
    </recommendedName>
</protein>
<sequence>MRGRLVVATVVVASAAVACGSEKGQDMVVAGTAPAVPYSGPLHVPTKNLDEDSARATRIESGAAGRALECDGEIYSGGGSDPWSKGDGASTPEEGLRAFFDMEQPAYPDHGYRVERREADRVLYSFDVAGRTKVAVVVAKDQKNRPGWGPDTSASCDPAELPASYTDGQWYEIWTDARGKRVPIAKVHSSVGAEHCDWEKAHFLSLGEGEGDMQGRLYARDPDGVLADSMLTSAYDGDVRMPADAHDTGYRRGGWHLWLTDDDSSRAYVRTADGVEAWPQVRPGRLCD</sequence>
<reference evidence="1 2" key="1">
    <citation type="submission" date="2023-04" db="EMBL/GenBank/DDBJ databases">
        <title>Forest soil microbial communities from Buena Vista Peninsula, Colon Province, Panama.</title>
        <authorList>
            <person name="Bouskill N."/>
        </authorList>
    </citation>
    <scope>NUCLEOTIDE SEQUENCE [LARGE SCALE GENOMIC DNA]</scope>
    <source>
        <strain evidence="1 2">GGS1</strain>
    </source>
</reference>
<dbReference type="PROSITE" id="PS51257">
    <property type="entry name" value="PROKAR_LIPOPROTEIN"/>
    <property type="match status" value="1"/>
</dbReference>
<keyword evidence="2" id="KW-1185">Reference proteome</keyword>
<dbReference type="Proteomes" id="UP001160499">
    <property type="component" value="Unassembled WGS sequence"/>
</dbReference>
<accession>A0ABT6LD20</accession>
<organism evidence="1 2">
    <name type="scientific">Streptomyces pseudovenezuelae</name>
    <dbReference type="NCBI Taxonomy" id="67350"/>
    <lineage>
        <taxon>Bacteria</taxon>
        <taxon>Bacillati</taxon>
        <taxon>Actinomycetota</taxon>
        <taxon>Actinomycetes</taxon>
        <taxon>Kitasatosporales</taxon>
        <taxon>Streptomycetaceae</taxon>
        <taxon>Streptomyces</taxon>
        <taxon>Streptomyces aurantiacus group</taxon>
    </lineage>
</organism>
<dbReference type="RefSeq" id="WP_280874870.1">
    <property type="nucleotide sequence ID" value="NZ_JARXVH010000002.1"/>
</dbReference>
<evidence type="ECO:0008006" key="3">
    <source>
        <dbReference type="Google" id="ProtNLM"/>
    </source>
</evidence>
<gene>
    <name evidence="1" type="ORF">M2283_001103</name>
</gene>
<proteinExistence type="predicted"/>